<dbReference type="eggNOG" id="COG1605">
    <property type="taxonomic scope" value="Bacteria"/>
</dbReference>
<dbReference type="PATRIC" id="fig|1122147.4.peg.359"/>
<reference evidence="2 3" key="1">
    <citation type="journal article" date="2015" name="Genome Announc.">
        <title>Expanding the biotechnology potential of lactobacilli through comparative genomics of 213 strains and associated genera.</title>
        <authorList>
            <person name="Sun Z."/>
            <person name="Harris H.M."/>
            <person name="McCann A."/>
            <person name="Guo C."/>
            <person name="Argimon S."/>
            <person name="Zhang W."/>
            <person name="Yang X."/>
            <person name="Jeffery I.B."/>
            <person name="Cooney J.C."/>
            <person name="Kagawa T.F."/>
            <person name="Liu W."/>
            <person name="Song Y."/>
            <person name="Salvetti E."/>
            <person name="Wrobel A."/>
            <person name="Rasinkangas P."/>
            <person name="Parkhill J."/>
            <person name="Rea M.C."/>
            <person name="O'Sullivan O."/>
            <person name="Ritari J."/>
            <person name="Douillard F.P."/>
            <person name="Paul Ross R."/>
            <person name="Yang R."/>
            <person name="Briner A.E."/>
            <person name="Felis G.E."/>
            <person name="de Vos W.M."/>
            <person name="Barrangou R."/>
            <person name="Klaenhammer T.R."/>
            <person name="Caufield P.W."/>
            <person name="Cui Y."/>
            <person name="Zhang H."/>
            <person name="O'Toole P.W."/>
        </authorList>
    </citation>
    <scope>NUCLEOTIDE SEQUENCE [LARGE SCALE GENOMIC DNA]</scope>
    <source>
        <strain evidence="2 3">DSM 16991</strain>
    </source>
</reference>
<dbReference type="SMART" id="SM00830">
    <property type="entry name" value="CM_2"/>
    <property type="match status" value="1"/>
</dbReference>
<dbReference type="Gene3D" id="1.20.59.10">
    <property type="entry name" value="Chorismate mutase"/>
    <property type="match status" value="1"/>
</dbReference>
<evidence type="ECO:0000313" key="3">
    <source>
        <dbReference type="Proteomes" id="UP000050949"/>
    </source>
</evidence>
<feature type="domain" description="Chorismate mutase" evidence="1">
    <location>
        <begin position="5"/>
        <end position="95"/>
    </location>
</feature>
<dbReference type="AlphaFoldDB" id="A0A0R1X6T6"/>
<dbReference type="EMBL" id="AZFW01000095">
    <property type="protein sequence ID" value="KRM25870.1"/>
    <property type="molecule type" value="Genomic_DNA"/>
</dbReference>
<accession>A0A0R1X6T6</accession>
<name>A0A0R1X6T6_9LACO</name>
<dbReference type="OrthoDB" id="9802281at2"/>
<evidence type="ECO:0000313" key="2">
    <source>
        <dbReference type="EMBL" id="KRM25870.1"/>
    </source>
</evidence>
<dbReference type="Proteomes" id="UP000050949">
    <property type="component" value="Unassembled WGS sequence"/>
</dbReference>
<dbReference type="SUPFAM" id="SSF48600">
    <property type="entry name" value="Chorismate mutase II"/>
    <property type="match status" value="1"/>
</dbReference>
<comment type="caution">
    <text evidence="2">The sequence shown here is derived from an EMBL/GenBank/DDBJ whole genome shotgun (WGS) entry which is preliminary data.</text>
</comment>
<dbReference type="InterPro" id="IPR036979">
    <property type="entry name" value="CM_dom_sf"/>
</dbReference>
<dbReference type="GO" id="GO:0004106">
    <property type="term" value="F:chorismate mutase activity"/>
    <property type="evidence" value="ECO:0007669"/>
    <property type="project" value="InterPro"/>
</dbReference>
<dbReference type="RefSeq" id="WP_051225269.1">
    <property type="nucleotide sequence ID" value="NZ_AUEH01000019.1"/>
</dbReference>
<dbReference type="InterPro" id="IPR002701">
    <property type="entry name" value="CM_II_prokaryot"/>
</dbReference>
<organism evidence="2 3">
    <name type="scientific">Schleiferilactobacillus harbinensis DSM 16991</name>
    <dbReference type="NCBI Taxonomy" id="1122147"/>
    <lineage>
        <taxon>Bacteria</taxon>
        <taxon>Bacillati</taxon>
        <taxon>Bacillota</taxon>
        <taxon>Bacilli</taxon>
        <taxon>Lactobacillales</taxon>
        <taxon>Lactobacillaceae</taxon>
        <taxon>Schleiferilactobacillus</taxon>
    </lineage>
</organism>
<proteinExistence type="predicted"/>
<dbReference type="Pfam" id="PF01817">
    <property type="entry name" value="CM_2"/>
    <property type="match status" value="1"/>
</dbReference>
<dbReference type="PROSITE" id="PS51168">
    <property type="entry name" value="CHORISMATE_MUT_2"/>
    <property type="match status" value="1"/>
</dbReference>
<dbReference type="GO" id="GO:0046417">
    <property type="term" value="P:chorismate metabolic process"/>
    <property type="evidence" value="ECO:0007669"/>
    <property type="project" value="InterPro"/>
</dbReference>
<protein>
    <recommendedName>
        <fullName evidence="1">Chorismate mutase domain-containing protein</fullName>
    </recommendedName>
</protein>
<dbReference type="InterPro" id="IPR036263">
    <property type="entry name" value="Chorismate_II_sf"/>
</dbReference>
<gene>
    <name evidence="2" type="ORF">FC91_GL000344</name>
</gene>
<sequence>MTKENEMQQQLSALRDQINALDTQIVPLLEKRLAVAEQIAQVKHAAQLSLTNRGREQIILDKLSKSVTDPVHARYLRELYQDIFLISKQYQAQVIKGLQDQDLKLESPKVH</sequence>
<evidence type="ECO:0000259" key="1">
    <source>
        <dbReference type="PROSITE" id="PS51168"/>
    </source>
</evidence>